<keyword evidence="2" id="KW-1185">Reference proteome</keyword>
<name>A0A9N9HVI3_9GLOM</name>
<organism evidence="1 2">
    <name type="scientific">Cetraspora pellucida</name>
    <dbReference type="NCBI Taxonomy" id="1433469"/>
    <lineage>
        <taxon>Eukaryota</taxon>
        <taxon>Fungi</taxon>
        <taxon>Fungi incertae sedis</taxon>
        <taxon>Mucoromycota</taxon>
        <taxon>Glomeromycotina</taxon>
        <taxon>Glomeromycetes</taxon>
        <taxon>Diversisporales</taxon>
        <taxon>Gigasporaceae</taxon>
        <taxon>Cetraspora</taxon>
    </lineage>
</organism>
<dbReference type="AlphaFoldDB" id="A0A9N9HVI3"/>
<sequence>MSMAKTSIQVAVSEGVTEKLTEILVQFIIKYCHNTGLGIKKISLPLSIFFIKVVKQETSLLNMASEVLKPFVEEHNKHHISSSKTCSYCLGKCHNIHGYSKYNSELADKENH</sequence>
<comment type="caution">
    <text evidence="1">The sequence shown here is derived from an EMBL/GenBank/DDBJ whole genome shotgun (WGS) entry which is preliminary data.</text>
</comment>
<protein>
    <submittedName>
        <fullName evidence="1">20916_t:CDS:1</fullName>
    </submittedName>
</protein>
<proteinExistence type="predicted"/>
<reference evidence="1" key="1">
    <citation type="submission" date="2021-06" db="EMBL/GenBank/DDBJ databases">
        <authorList>
            <person name="Kallberg Y."/>
            <person name="Tangrot J."/>
            <person name="Rosling A."/>
        </authorList>
    </citation>
    <scope>NUCLEOTIDE SEQUENCE</scope>
    <source>
        <strain evidence="1">FL966</strain>
    </source>
</reference>
<dbReference type="OrthoDB" id="2374622at2759"/>
<gene>
    <name evidence="1" type="ORF">CPELLU_LOCUS12178</name>
</gene>
<dbReference type="EMBL" id="CAJVQA010011518">
    <property type="protein sequence ID" value="CAG8708022.1"/>
    <property type="molecule type" value="Genomic_DNA"/>
</dbReference>
<evidence type="ECO:0000313" key="2">
    <source>
        <dbReference type="Proteomes" id="UP000789759"/>
    </source>
</evidence>
<accession>A0A9N9HVI3</accession>
<dbReference type="Proteomes" id="UP000789759">
    <property type="component" value="Unassembled WGS sequence"/>
</dbReference>
<evidence type="ECO:0000313" key="1">
    <source>
        <dbReference type="EMBL" id="CAG8708022.1"/>
    </source>
</evidence>